<dbReference type="InterPro" id="IPR050485">
    <property type="entry name" value="Proline_metab_enzyme"/>
</dbReference>
<dbReference type="Gene3D" id="3.40.309.10">
    <property type="entry name" value="Aldehyde Dehydrogenase, Chain A, domain 2"/>
    <property type="match status" value="1"/>
</dbReference>
<dbReference type="EC" id="1.2.1.88" evidence="2"/>
<dbReference type="PANTHER" id="PTHR42862">
    <property type="entry name" value="DELTA-1-PYRROLINE-5-CARBOXYLATE DEHYDROGENASE 1, ISOFORM A-RELATED"/>
    <property type="match status" value="1"/>
</dbReference>
<dbReference type="EMBL" id="CP046455">
    <property type="protein sequence ID" value="QGU08424.1"/>
    <property type="molecule type" value="Genomic_DNA"/>
</dbReference>
<evidence type="ECO:0000256" key="4">
    <source>
        <dbReference type="ARBA" id="ARBA00023027"/>
    </source>
</evidence>
<proteinExistence type="inferred from homology"/>
<dbReference type="GO" id="GO:0003842">
    <property type="term" value="F:L-glutamate gamma-semialdehyde dehydrogenase activity"/>
    <property type="evidence" value="ECO:0007669"/>
    <property type="project" value="UniProtKB-EC"/>
</dbReference>
<accession>A0A6B8W4F2</accession>
<feature type="domain" description="Aldehyde dehydrogenase" evidence="9">
    <location>
        <begin position="530"/>
        <end position="944"/>
    </location>
</feature>
<dbReference type="InterPro" id="IPR029041">
    <property type="entry name" value="FAD-linked_oxidoreductase-like"/>
</dbReference>
<dbReference type="PROSITE" id="PS00687">
    <property type="entry name" value="ALDEHYDE_DEHYDR_GLU"/>
    <property type="match status" value="1"/>
</dbReference>
<dbReference type="InterPro" id="IPR016163">
    <property type="entry name" value="Ald_DH_C"/>
</dbReference>
<evidence type="ECO:0000256" key="3">
    <source>
        <dbReference type="ARBA" id="ARBA00023002"/>
    </source>
</evidence>
<dbReference type="GO" id="GO:0003700">
    <property type="term" value="F:DNA-binding transcription factor activity"/>
    <property type="evidence" value="ECO:0007669"/>
    <property type="project" value="InterPro"/>
</dbReference>
<dbReference type="RefSeq" id="WP_156231960.1">
    <property type="nucleotide sequence ID" value="NZ_CP046455.1"/>
</dbReference>
<dbReference type="InterPro" id="IPR002872">
    <property type="entry name" value="Proline_DH_dom"/>
</dbReference>
<comment type="pathway">
    <text evidence="1">Amino-acid degradation; L-proline degradation into L-glutamate; L-glutamate from L-proline: step 2/2.</text>
</comment>
<gene>
    <name evidence="11" type="primary">putA</name>
    <name evidence="11" type="ORF">COCCU_12620</name>
</gene>
<reference evidence="11 12" key="1">
    <citation type="submission" date="2019-11" db="EMBL/GenBank/DDBJ databases">
        <title>Complete genome sequence of Corynebacterium kalinowskii 1959, a novel Corynebacterium species isolated from soil of a small paddock in Vilsendorf, Germany.</title>
        <authorList>
            <person name="Schaffert L."/>
            <person name="Ruwe M."/>
            <person name="Milse J."/>
            <person name="Hanuschka K."/>
            <person name="Ortseifen V."/>
            <person name="Droste J."/>
            <person name="Brandt D."/>
            <person name="Schlueter L."/>
            <person name="Kutter Y."/>
            <person name="Vinke S."/>
            <person name="Viehoefer P."/>
            <person name="Jacob L."/>
            <person name="Luebke N.-C."/>
            <person name="Schulte-Berndt E."/>
            <person name="Hain C."/>
            <person name="Linder M."/>
            <person name="Schmidt P."/>
            <person name="Wollenschlaeger L."/>
            <person name="Luttermann T."/>
            <person name="Thieme E."/>
            <person name="Hassa J."/>
            <person name="Haak M."/>
            <person name="Wittchen M."/>
            <person name="Mentz A."/>
            <person name="Persicke M."/>
            <person name="Busche T."/>
            <person name="Ruckert C."/>
        </authorList>
    </citation>
    <scope>NUCLEOTIDE SEQUENCE [LARGE SCALE GENOMIC DNA]</scope>
    <source>
        <strain evidence="11 12">2039</strain>
    </source>
</reference>
<dbReference type="InterPro" id="IPR029510">
    <property type="entry name" value="Ald_DH_CS_GLU"/>
</dbReference>
<keyword evidence="12" id="KW-1185">Reference proteome</keyword>
<comment type="catalytic activity">
    <reaction evidence="5">
        <text>L-glutamate 5-semialdehyde + NAD(+) + H2O = L-glutamate + NADH + 2 H(+)</text>
        <dbReference type="Rhea" id="RHEA:30235"/>
        <dbReference type="ChEBI" id="CHEBI:15377"/>
        <dbReference type="ChEBI" id="CHEBI:15378"/>
        <dbReference type="ChEBI" id="CHEBI:29985"/>
        <dbReference type="ChEBI" id="CHEBI:57540"/>
        <dbReference type="ChEBI" id="CHEBI:57945"/>
        <dbReference type="ChEBI" id="CHEBI:58066"/>
        <dbReference type="EC" id="1.2.1.88"/>
    </reaction>
</comment>
<evidence type="ECO:0000256" key="2">
    <source>
        <dbReference type="ARBA" id="ARBA00012884"/>
    </source>
</evidence>
<keyword evidence="3 8" id="KW-0560">Oxidoreductase</keyword>
<evidence type="ECO:0000256" key="7">
    <source>
        <dbReference type="PROSITE-ProRule" id="PRU10007"/>
    </source>
</evidence>
<evidence type="ECO:0000256" key="8">
    <source>
        <dbReference type="RuleBase" id="RU003345"/>
    </source>
</evidence>
<dbReference type="InterPro" id="IPR016160">
    <property type="entry name" value="Ald_DH_CS_CYS"/>
</dbReference>
<organism evidence="11 12">
    <name type="scientific">Corynebacterium occultum</name>
    <dbReference type="NCBI Taxonomy" id="2675219"/>
    <lineage>
        <taxon>Bacteria</taxon>
        <taxon>Bacillati</taxon>
        <taxon>Actinomycetota</taxon>
        <taxon>Actinomycetes</taxon>
        <taxon>Mycobacteriales</taxon>
        <taxon>Corynebacteriaceae</taxon>
        <taxon>Corynebacterium</taxon>
    </lineage>
</organism>
<evidence type="ECO:0000256" key="6">
    <source>
        <dbReference type="PIRSR" id="PIRSR000197-1"/>
    </source>
</evidence>
<dbReference type="PROSITE" id="PS00070">
    <property type="entry name" value="ALDEHYDE_DEHYDR_CYS"/>
    <property type="match status" value="1"/>
</dbReference>
<dbReference type="KEGG" id="cok:COCCU_12620"/>
<dbReference type="SUPFAM" id="SSF53720">
    <property type="entry name" value="ALDH-like"/>
    <property type="match status" value="1"/>
</dbReference>
<dbReference type="InterPro" id="IPR016162">
    <property type="entry name" value="Ald_DH_N"/>
</dbReference>
<dbReference type="SUPFAM" id="SSF51730">
    <property type="entry name" value="FAD-linked oxidoreductase"/>
    <property type="match status" value="1"/>
</dbReference>
<dbReference type="PANTHER" id="PTHR42862:SF1">
    <property type="entry name" value="DELTA-1-PYRROLINE-5-CARBOXYLATE DEHYDROGENASE 2, ISOFORM A-RELATED"/>
    <property type="match status" value="1"/>
</dbReference>
<keyword evidence="4" id="KW-0520">NAD</keyword>
<dbReference type="Pfam" id="PF01619">
    <property type="entry name" value="Pro_dh"/>
    <property type="match status" value="1"/>
</dbReference>
<sequence length="1162" mass="127751">MNANHIEEQKYAPRTPTANAADVEAVVEAAVERAHQWLKETGTEASHKEAKATEQLAEIVRDPKGVNFTMDFVDRVARPEDNKVGAEELRRLTEVPDFLGPVNKFLLGAGGMAGRVLPDVVMPLARRRMRQMVGHLVLDAEGKALNALLDKAHAEGTQLNLNLLGEAVLGNDEAASRAARTLDLIRNPRVTYVSVKASSLVAQLNHWDIEGNLIRLKEQLRPLYRTAMQQSPRVFINLDMEEYKDLHLTIRLFTELLNEEEFKDLETGIVLQAYLPDTYDALVQLAEFAQQRRAEGGAAIKVRLVKGANLSMEKVEAEVHGWAQAPYSSKEEVDANYLRLLDYILQPEHADNLRIGVASHNLYTVALAWELAVKRGVEHQLDAEMLQGMSPSQSRAVQKVFGEMILYTPVVHAEDFDVAVSYLVRRLEETSEKQNFLPALFAPEVEGQDHQTPMQEQEQRFRESVSCRWVTASGPRRRQDRNLDSDTQAVGLGRFINEPDTDPALLHNREWALQALATDPGAPVNQEVSDPDVIDTAVERARTLAEGWSQRSGAERAEVLDQIADALADARGELISVMAHEANKAVDQSDPEVSEAIDFATYYAESARALDAAHSRFTPHRVVVVTPPWNFPVAIPVGGMLAALAAGAAVIVKPAPQVVRCAEIAVDAIHRGMDAAGVDPDLLQLVRADEGEAGQRLITHEHVDSVILTGASETAKLFRSWQPELRLNAETSGKNAIIITPSADPDLAVADLFKSAFGHSGQKCSAASLAILVGSQGESKRFLNQLLDAVKTLKVGPGTDISTTMNGLVEPPSEKLMRGLTVLDPGERWLIKPEQLNEEGTLWSPGVRDGVQPGSWYHTNECFGPVLGIMHASTLDEAIEWQNSTGYGLTGGIHSLNNDEIAHWMDRVEVGNAYVNRGITGAIVQRQPFGGWKNSTIGNGAKAGGPNYVAQQGTWADGELPARDVSVRPAVAKVLRDAASRFSKQLDEADIAWLWRAAELDELAWRKEFGVEHDKTALSAEANIFRYRPLGEPLRIRLGDGFHLRDLLRLQIASHRTGVAVDVSAAQRITRGLKEMGLTVREISDDAFAVEIEDAPSTRVRTIGEVDSSLREAAVESGSVILDEPVLADGRRELLHFLLEQALSVTMHRFGIIREVGHLQRT</sequence>
<name>A0A6B8W4F2_9CORY</name>
<evidence type="ECO:0000259" key="10">
    <source>
        <dbReference type="Pfam" id="PF01619"/>
    </source>
</evidence>
<dbReference type="Gene3D" id="3.40.605.10">
    <property type="entry name" value="Aldehyde Dehydrogenase, Chain A, domain 1"/>
    <property type="match status" value="1"/>
</dbReference>
<feature type="active site" evidence="6 7">
    <location>
        <position position="730"/>
    </location>
</feature>
<protein>
    <recommendedName>
        <fullName evidence="2">L-glutamate gamma-semialdehyde dehydrogenase</fullName>
        <ecNumber evidence="2">1.2.1.88</ecNumber>
    </recommendedName>
</protein>
<evidence type="ECO:0000313" key="12">
    <source>
        <dbReference type="Proteomes" id="UP000424462"/>
    </source>
</evidence>
<comment type="similarity">
    <text evidence="8">Belongs to the aldehyde dehydrogenase family.</text>
</comment>
<feature type="active site" evidence="6">
    <location>
        <position position="764"/>
    </location>
</feature>
<dbReference type="Proteomes" id="UP000424462">
    <property type="component" value="Chromosome"/>
</dbReference>
<evidence type="ECO:0000313" key="11">
    <source>
        <dbReference type="EMBL" id="QGU08424.1"/>
    </source>
</evidence>
<evidence type="ECO:0000256" key="5">
    <source>
        <dbReference type="ARBA" id="ARBA00048142"/>
    </source>
</evidence>
<evidence type="ECO:0000256" key="1">
    <source>
        <dbReference type="ARBA" id="ARBA00004786"/>
    </source>
</evidence>
<feature type="domain" description="Proline dehydrogenase" evidence="10">
    <location>
        <begin position="150"/>
        <end position="437"/>
    </location>
</feature>
<dbReference type="Pfam" id="PF00171">
    <property type="entry name" value="Aldedh"/>
    <property type="match status" value="1"/>
</dbReference>
<dbReference type="PIRSF" id="PIRSF000197">
    <property type="entry name" value="Bifunct_PutA"/>
    <property type="match status" value="1"/>
</dbReference>
<dbReference type="GO" id="GO:0010133">
    <property type="term" value="P:L-proline catabolic process to L-glutamate"/>
    <property type="evidence" value="ECO:0007669"/>
    <property type="project" value="InterPro"/>
</dbReference>
<dbReference type="GO" id="GO:0009898">
    <property type="term" value="C:cytoplasmic side of plasma membrane"/>
    <property type="evidence" value="ECO:0007669"/>
    <property type="project" value="TreeGrafter"/>
</dbReference>
<dbReference type="InterPro" id="IPR025703">
    <property type="entry name" value="Bifunct_PutA"/>
</dbReference>
<dbReference type="GO" id="GO:0004657">
    <property type="term" value="F:proline dehydrogenase activity"/>
    <property type="evidence" value="ECO:0007669"/>
    <property type="project" value="InterPro"/>
</dbReference>
<dbReference type="InterPro" id="IPR015590">
    <property type="entry name" value="Aldehyde_DH_dom"/>
</dbReference>
<dbReference type="InterPro" id="IPR016161">
    <property type="entry name" value="Ald_DH/histidinol_DH"/>
</dbReference>
<dbReference type="Gene3D" id="3.20.20.220">
    <property type="match status" value="1"/>
</dbReference>
<evidence type="ECO:0000259" key="9">
    <source>
        <dbReference type="Pfam" id="PF00171"/>
    </source>
</evidence>
<dbReference type="AlphaFoldDB" id="A0A6B8W4F2"/>